<comment type="similarity">
    <text evidence="12 13">Belongs to the DnaG primase family.</text>
</comment>
<dbReference type="InterPro" id="IPR050219">
    <property type="entry name" value="DnaG_primase"/>
</dbReference>
<dbReference type="EMBL" id="CP002547">
    <property type="protein sequence ID" value="ADY56689.1"/>
    <property type="molecule type" value="Genomic_DNA"/>
</dbReference>
<dbReference type="Proteomes" id="UP000007488">
    <property type="component" value="Chromosome"/>
</dbReference>
<name>F0SVB6_SYNGF</name>
<evidence type="ECO:0000313" key="16">
    <source>
        <dbReference type="EMBL" id="ADY56689.1"/>
    </source>
</evidence>
<dbReference type="SMART" id="SM00400">
    <property type="entry name" value="ZnF_CHCC"/>
    <property type="match status" value="1"/>
</dbReference>
<dbReference type="PANTHER" id="PTHR30313:SF2">
    <property type="entry name" value="DNA PRIMASE"/>
    <property type="match status" value="1"/>
</dbReference>
<evidence type="ECO:0000256" key="3">
    <source>
        <dbReference type="ARBA" id="ARBA00022679"/>
    </source>
</evidence>
<dbReference type="GO" id="GO:1990077">
    <property type="term" value="C:primosome complex"/>
    <property type="evidence" value="ECO:0007669"/>
    <property type="project" value="UniProtKB-KW"/>
</dbReference>
<dbReference type="GO" id="GO:0003899">
    <property type="term" value="F:DNA-directed RNA polymerase activity"/>
    <property type="evidence" value="ECO:0007669"/>
    <property type="project" value="UniProtKB-UniRule"/>
</dbReference>
<comment type="domain">
    <text evidence="12">Contains an N-terminal zinc-binding domain, a central core domain that contains the primase activity, and a C-terminal DnaB-binding domain.</text>
</comment>
<feature type="domain" description="Toprim" evidence="15">
    <location>
        <begin position="264"/>
        <end position="345"/>
    </location>
</feature>
<dbReference type="FunFam" id="3.90.580.10:FF:000001">
    <property type="entry name" value="DNA primase"/>
    <property type="match status" value="1"/>
</dbReference>
<dbReference type="SUPFAM" id="SSF56731">
    <property type="entry name" value="DNA primase core"/>
    <property type="match status" value="1"/>
</dbReference>
<dbReference type="PIRSF" id="PIRSF002811">
    <property type="entry name" value="DnaG"/>
    <property type="match status" value="1"/>
</dbReference>
<dbReference type="SMART" id="SM00493">
    <property type="entry name" value="TOPRIM"/>
    <property type="match status" value="1"/>
</dbReference>
<keyword evidence="17" id="KW-1185">Reference proteome</keyword>
<dbReference type="AlphaFoldDB" id="F0SVB6"/>
<comment type="cofactor">
    <cofactor evidence="12 13 14">
        <name>Zn(2+)</name>
        <dbReference type="ChEBI" id="CHEBI:29105"/>
    </cofactor>
    <text evidence="12 13 14">Binds 1 zinc ion per monomer.</text>
</comment>
<keyword evidence="10 12" id="KW-0238">DNA-binding</keyword>
<accession>F0SVB6</accession>
<evidence type="ECO:0000259" key="15">
    <source>
        <dbReference type="PROSITE" id="PS50880"/>
    </source>
</evidence>
<dbReference type="OrthoDB" id="9803773at2"/>
<keyword evidence="4 12" id="KW-0548">Nucleotidyltransferase</keyword>
<dbReference type="GO" id="GO:0000428">
    <property type="term" value="C:DNA-directed RNA polymerase complex"/>
    <property type="evidence" value="ECO:0007669"/>
    <property type="project" value="UniProtKB-KW"/>
</dbReference>
<dbReference type="InterPro" id="IPR013264">
    <property type="entry name" value="DNAG_N"/>
</dbReference>
<dbReference type="Pfam" id="PF10410">
    <property type="entry name" value="DnaB_bind"/>
    <property type="match status" value="1"/>
</dbReference>
<evidence type="ECO:0000256" key="5">
    <source>
        <dbReference type="ARBA" id="ARBA00022705"/>
    </source>
</evidence>
<dbReference type="PANTHER" id="PTHR30313">
    <property type="entry name" value="DNA PRIMASE"/>
    <property type="match status" value="1"/>
</dbReference>
<evidence type="ECO:0000256" key="4">
    <source>
        <dbReference type="ARBA" id="ARBA00022695"/>
    </source>
</evidence>
<evidence type="ECO:0000256" key="14">
    <source>
        <dbReference type="PIRSR" id="PIRSR002811-1"/>
    </source>
</evidence>
<comment type="catalytic activity">
    <reaction evidence="12">
        <text>ssDNA + n NTP = ssDNA/pppN(pN)n-1 hybrid + (n-1) diphosphate.</text>
        <dbReference type="EC" id="2.7.7.101"/>
    </reaction>
</comment>
<comment type="function">
    <text evidence="12 13">RNA polymerase that catalyzes the synthesis of short RNA molecules used as primers for DNA polymerase during DNA replication.</text>
</comment>
<keyword evidence="1 12" id="KW-0240">DNA-directed RNA polymerase</keyword>
<reference evidence="16 17" key="1">
    <citation type="journal article" date="2011" name="Stand. Genomic Sci.">
        <title>Complete genome sequence of Syntrophobotulus glycolicus type strain (FlGlyR).</title>
        <authorList>
            <person name="Han C."/>
            <person name="Mwirichia R."/>
            <person name="Chertkov O."/>
            <person name="Held B."/>
            <person name="Lapidus A."/>
            <person name="Nolan M."/>
            <person name="Lucas S."/>
            <person name="Hammon N."/>
            <person name="Deshpande S."/>
            <person name="Cheng J.F."/>
            <person name="Tapia R."/>
            <person name="Goodwin L."/>
            <person name="Pitluck S."/>
            <person name="Huntemann M."/>
            <person name="Liolios K."/>
            <person name="Ivanova N."/>
            <person name="Pagani I."/>
            <person name="Mavromatis K."/>
            <person name="Ovchinikova G."/>
            <person name="Pati A."/>
            <person name="Chen A."/>
            <person name="Palaniappan K."/>
            <person name="Land M."/>
            <person name="Hauser L."/>
            <person name="Brambilla E.M."/>
            <person name="Rohde M."/>
            <person name="Spring S."/>
            <person name="Sikorski J."/>
            <person name="Goker M."/>
            <person name="Woyke T."/>
            <person name="Bristow J."/>
            <person name="Eisen J.A."/>
            <person name="Markowitz V."/>
            <person name="Hugenholtz P."/>
            <person name="Kyrpides N.C."/>
            <person name="Klenk H.P."/>
            <person name="Detter J.C."/>
        </authorList>
    </citation>
    <scope>NUCLEOTIDE SEQUENCE [LARGE SCALE GENOMIC DNA]</scope>
    <source>
        <strain evidence="17">DSM 8271 / FlGlyR</strain>
    </source>
</reference>
<dbReference type="InterPro" id="IPR036977">
    <property type="entry name" value="DNA_primase_Znf_CHC2"/>
</dbReference>
<evidence type="ECO:0000256" key="8">
    <source>
        <dbReference type="ARBA" id="ARBA00022833"/>
    </source>
</evidence>
<evidence type="ECO:0000256" key="13">
    <source>
        <dbReference type="PIRNR" id="PIRNR002811"/>
    </source>
</evidence>
<keyword evidence="11 12" id="KW-0804">Transcription</keyword>
<dbReference type="HAMAP" id="MF_00974">
    <property type="entry name" value="DNA_primase_DnaG"/>
    <property type="match status" value="1"/>
</dbReference>
<dbReference type="InterPro" id="IPR037068">
    <property type="entry name" value="DNA_primase_core_N_sf"/>
</dbReference>
<dbReference type="InterPro" id="IPR006295">
    <property type="entry name" value="DNA_primase_DnaG"/>
</dbReference>
<dbReference type="PROSITE" id="PS50880">
    <property type="entry name" value="TOPRIM"/>
    <property type="match status" value="1"/>
</dbReference>
<dbReference type="SUPFAM" id="SSF57783">
    <property type="entry name" value="Zinc beta-ribbon"/>
    <property type="match status" value="1"/>
</dbReference>
<evidence type="ECO:0000313" key="17">
    <source>
        <dbReference type="Proteomes" id="UP000007488"/>
    </source>
</evidence>
<reference evidence="17" key="2">
    <citation type="submission" date="2011-02" db="EMBL/GenBank/DDBJ databases">
        <title>The complete genome of Syntrophobotulus glycolicus DSM 8271.</title>
        <authorList>
            <person name="Lucas S."/>
            <person name="Copeland A."/>
            <person name="Lapidus A."/>
            <person name="Bruce D."/>
            <person name="Goodwin L."/>
            <person name="Pitluck S."/>
            <person name="Kyrpides N."/>
            <person name="Mavromatis K."/>
            <person name="Pagani I."/>
            <person name="Ivanova N."/>
            <person name="Mikhailova N."/>
            <person name="Chertkov O."/>
            <person name="Held B."/>
            <person name="Detter J.C."/>
            <person name="Tapia R."/>
            <person name="Han C."/>
            <person name="Land M."/>
            <person name="Hauser L."/>
            <person name="Markowitz V."/>
            <person name="Cheng J.-F."/>
            <person name="Hugenholtz P."/>
            <person name="Woyke T."/>
            <person name="Wu D."/>
            <person name="Spring S."/>
            <person name="Schroeder M."/>
            <person name="Brambilla E."/>
            <person name="Klenk H.-P."/>
            <person name="Eisen J.A."/>
        </authorList>
    </citation>
    <scope>NUCLEOTIDE SEQUENCE [LARGE SCALE GENOMIC DNA]</scope>
    <source>
        <strain evidence="17">DSM 8271 / FlGlyR</strain>
    </source>
</reference>
<proteinExistence type="inferred from homology"/>
<comment type="subunit">
    <text evidence="12">Monomer. Interacts with DnaB.</text>
</comment>
<dbReference type="RefSeq" id="WP_013625554.1">
    <property type="nucleotide sequence ID" value="NC_015172.1"/>
</dbReference>
<dbReference type="Pfam" id="PF01807">
    <property type="entry name" value="Zn_ribbon_DnaG"/>
    <property type="match status" value="1"/>
</dbReference>
<dbReference type="Pfam" id="PF08275">
    <property type="entry name" value="DNAG_N"/>
    <property type="match status" value="1"/>
</dbReference>
<evidence type="ECO:0000256" key="10">
    <source>
        <dbReference type="ARBA" id="ARBA00023125"/>
    </source>
</evidence>
<keyword evidence="7 12" id="KW-0863">Zinc-finger</keyword>
<dbReference type="Pfam" id="PF13155">
    <property type="entry name" value="Toprim_2"/>
    <property type="match status" value="1"/>
</dbReference>
<dbReference type="Gene3D" id="3.90.580.10">
    <property type="entry name" value="Zinc finger, CHC2-type domain"/>
    <property type="match status" value="1"/>
</dbReference>
<evidence type="ECO:0000256" key="6">
    <source>
        <dbReference type="ARBA" id="ARBA00022723"/>
    </source>
</evidence>
<dbReference type="eggNOG" id="COG0358">
    <property type="taxonomic scope" value="Bacteria"/>
</dbReference>
<dbReference type="GO" id="GO:0008270">
    <property type="term" value="F:zinc ion binding"/>
    <property type="evidence" value="ECO:0007669"/>
    <property type="project" value="UniProtKB-UniRule"/>
</dbReference>
<gene>
    <name evidence="12" type="primary">dnaG</name>
    <name evidence="16" type="ordered locus">Sgly_2402</name>
</gene>
<dbReference type="InterPro" id="IPR006171">
    <property type="entry name" value="TOPRIM_dom"/>
</dbReference>
<dbReference type="GO" id="GO:0003677">
    <property type="term" value="F:DNA binding"/>
    <property type="evidence" value="ECO:0007669"/>
    <property type="project" value="UniProtKB-KW"/>
</dbReference>
<dbReference type="Gene3D" id="3.90.980.10">
    <property type="entry name" value="DNA primase, catalytic core, N-terminal domain"/>
    <property type="match status" value="1"/>
</dbReference>
<dbReference type="HOGENOM" id="CLU_013501_3_3_9"/>
<sequence length="610" mass="69565">MDNRISEDFIEEVRQRADIVEVISEYVVLKRAGKNYQGLCPFHSEKTPSFNVNPERQMFYCFGCHTGGNVFSFLMKKNNLPFLEALQEVARRVGMELPERELSPEERKKESMRLRWQEIHELSAGYFQKMLEERPEGERGRRYFDGRNIDRDTMRKFRLGYTADSWDGLINEMAKHGITPGELSEAGLSVKKDNGDGRISFYDRFRGRVIFPILDVHGKPIGFGGRVLDDSLPKYLNSPETQFFHKGRNLYGIQTASRGIREAGYSVLLEGYMDVIAVQKVGLFNAVASLGTALTRDQARILKRYSSRVILCYDSDEAGVQAAFRAGEILINEGLNVQVLKLKGAKDPDEYLQGHSKEEFLQELQKSLSYIEFKYEMLVADAVPETITAKAELIRRMAPDILRIKSAAEREGYARFLSLELGLTLEAVKEEIGGIDQKRLENKGYQEIFSQKQDISPHISNTISVATNQFIENTIANGAYRAEQILLRLVLNDPDVKNKVQEELGNEFWCLEEHKYIFEAVPANLNVPAANEDLYALVQKRLAELYELNIDIEKAEFLLKDCINAICESQNKKQIQDLQVKMIHLENYGDAAGALAVLREIQERLKSGEK</sequence>
<dbReference type="Gene3D" id="1.10.860.10">
    <property type="entry name" value="DNAb Helicase, Chain A"/>
    <property type="match status" value="1"/>
</dbReference>
<protein>
    <recommendedName>
        <fullName evidence="12 13">DNA primase</fullName>
        <ecNumber evidence="12">2.7.7.101</ecNumber>
    </recommendedName>
</protein>
<evidence type="ECO:0000256" key="11">
    <source>
        <dbReference type="ARBA" id="ARBA00023163"/>
    </source>
</evidence>
<keyword evidence="2 12" id="KW-0639">Primosome</keyword>
<evidence type="ECO:0000256" key="9">
    <source>
        <dbReference type="ARBA" id="ARBA00022842"/>
    </source>
</evidence>
<keyword evidence="6 12" id="KW-0479">Metal-binding</keyword>
<evidence type="ECO:0000256" key="12">
    <source>
        <dbReference type="HAMAP-Rule" id="MF_00974"/>
    </source>
</evidence>
<evidence type="ECO:0000256" key="7">
    <source>
        <dbReference type="ARBA" id="ARBA00022771"/>
    </source>
</evidence>
<dbReference type="InterPro" id="IPR002694">
    <property type="entry name" value="Znf_CHC2"/>
</dbReference>
<dbReference type="InterPro" id="IPR034151">
    <property type="entry name" value="TOPRIM_DnaG_bac"/>
</dbReference>
<dbReference type="EC" id="2.7.7.101" evidence="12"/>
<keyword evidence="5 12" id="KW-0235">DNA replication</keyword>
<dbReference type="CDD" id="cd03364">
    <property type="entry name" value="TOPRIM_DnaG_primases"/>
    <property type="match status" value="1"/>
</dbReference>
<organism evidence="16 17">
    <name type="scientific">Syntrophobotulus glycolicus (strain DSM 8271 / FlGlyR)</name>
    <dbReference type="NCBI Taxonomy" id="645991"/>
    <lineage>
        <taxon>Bacteria</taxon>
        <taxon>Bacillati</taxon>
        <taxon>Bacillota</taxon>
        <taxon>Clostridia</taxon>
        <taxon>Eubacteriales</taxon>
        <taxon>Desulfitobacteriaceae</taxon>
        <taxon>Syntrophobotulus</taxon>
    </lineage>
</organism>
<dbReference type="NCBIfam" id="TIGR01391">
    <property type="entry name" value="dnaG"/>
    <property type="match status" value="1"/>
</dbReference>
<dbReference type="InterPro" id="IPR016136">
    <property type="entry name" value="DNA_helicase_N/primase_C"/>
</dbReference>
<evidence type="ECO:0000256" key="2">
    <source>
        <dbReference type="ARBA" id="ARBA00022515"/>
    </source>
</evidence>
<dbReference type="STRING" id="645991.Sgly_2402"/>
<dbReference type="InterPro" id="IPR019475">
    <property type="entry name" value="DNA_primase_DnaB-bd"/>
</dbReference>
<evidence type="ECO:0000256" key="1">
    <source>
        <dbReference type="ARBA" id="ARBA00022478"/>
    </source>
</evidence>
<feature type="zinc finger region" description="CHC2-type" evidence="12 14">
    <location>
        <begin position="40"/>
        <end position="64"/>
    </location>
</feature>
<dbReference type="GO" id="GO:0006269">
    <property type="term" value="P:DNA replication, synthesis of primer"/>
    <property type="evidence" value="ECO:0007669"/>
    <property type="project" value="UniProtKB-UniRule"/>
</dbReference>
<dbReference type="GO" id="GO:0005737">
    <property type="term" value="C:cytoplasm"/>
    <property type="evidence" value="ECO:0007669"/>
    <property type="project" value="TreeGrafter"/>
</dbReference>
<keyword evidence="3 12" id="KW-0808">Transferase</keyword>
<keyword evidence="8 12" id="KW-0862">Zinc</keyword>
<keyword evidence="9" id="KW-0460">Magnesium</keyword>
<dbReference type="Gene3D" id="3.40.1360.10">
    <property type="match status" value="1"/>
</dbReference>
<dbReference type="InterPro" id="IPR030846">
    <property type="entry name" value="DnaG_bac"/>
</dbReference>
<dbReference type="KEGG" id="sgy:Sgly_2402"/>